<dbReference type="EMBL" id="JABANM010015793">
    <property type="protein sequence ID" value="KAF4730473.1"/>
    <property type="molecule type" value="Genomic_DNA"/>
</dbReference>
<feature type="region of interest" description="Disordered" evidence="1">
    <location>
        <begin position="1"/>
        <end position="38"/>
    </location>
</feature>
<gene>
    <name evidence="2" type="ORF">FOZ62_017278</name>
</gene>
<feature type="compositionally biased region" description="Basic residues" evidence="1">
    <location>
        <begin position="376"/>
        <end position="391"/>
    </location>
</feature>
<organism evidence="2 3">
    <name type="scientific">Perkinsus olseni</name>
    <name type="common">Perkinsus atlanticus</name>
    <dbReference type="NCBI Taxonomy" id="32597"/>
    <lineage>
        <taxon>Eukaryota</taxon>
        <taxon>Sar</taxon>
        <taxon>Alveolata</taxon>
        <taxon>Perkinsozoa</taxon>
        <taxon>Perkinsea</taxon>
        <taxon>Perkinsida</taxon>
        <taxon>Perkinsidae</taxon>
        <taxon>Perkinsus</taxon>
    </lineage>
</organism>
<evidence type="ECO:0000256" key="1">
    <source>
        <dbReference type="SAM" id="MobiDB-lite"/>
    </source>
</evidence>
<feature type="compositionally biased region" description="Low complexity" evidence="1">
    <location>
        <begin position="1"/>
        <end position="12"/>
    </location>
</feature>
<dbReference type="AlphaFoldDB" id="A0A7J6SCD7"/>
<dbReference type="Proteomes" id="UP000574390">
    <property type="component" value="Unassembled WGS sequence"/>
</dbReference>
<dbReference type="PANTHER" id="PTHR10644">
    <property type="entry name" value="DNA REPAIR/RNA PROCESSING CPSF FAMILY"/>
    <property type="match status" value="1"/>
</dbReference>
<reference evidence="2 3" key="1">
    <citation type="submission" date="2020-04" db="EMBL/GenBank/DDBJ databases">
        <title>Perkinsus olseni comparative genomics.</title>
        <authorList>
            <person name="Bogema D.R."/>
        </authorList>
    </citation>
    <scope>NUCLEOTIDE SEQUENCE [LARGE SCALE GENOMIC DNA]</scope>
    <source>
        <strain evidence="2">ATCC PRA-205</strain>
    </source>
</reference>
<dbReference type="InterPro" id="IPR015943">
    <property type="entry name" value="WD40/YVTN_repeat-like_dom_sf"/>
</dbReference>
<accession>A0A7J6SCD7</accession>
<evidence type="ECO:0000313" key="2">
    <source>
        <dbReference type="EMBL" id="KAF4730473.1"/>
    </source>
</evidence>
<protein>
    <submittedName>
        <fullName evidence="2">Uncharacterized protein</fullName>
    </submittedName>
</protein>
<comment type="caution">
    <text evidence="2">The sequence shown here is derived from an EMBL/GenBank/DDBJ whole genome shotgun (WGS) entry which is preliminary data.</text>
</comment>
<proteinExistence type="predicted"/>
<dbReference type="Gene3D" id="2.130.10.10">
    <property type="entry name" value="YVTN repeat-like/Quinoprotein amine dehydrogenase"/>
    <property type="match status" value="1"/>
</dbReference>
<sequence length="466" mass="50433">MSSSSSSSSTPTSSPPPTTSSDVPMEGSSEDETDTTPIGTSAFYVSTLQPSTAVVSARSIAQGRYLVVARVANRVQIFGPFENDETMGADGSDLEEAAASVMENGPLLEVPVMGRIMVMEVVRDEYIFFTTAKRQFGLWRFRGDSTTALEAVCSGMLANLYPYPATDNCLRPSHTVCYDNKSGAIAIHLFRGQLFVIDIDSILRSKQGGDGSAVTGQAYRMDSVPDAIDMCMLPPREGKEKGVTLAVLFNEEPISSELKIIFYQLDTEEKTLELASQDTYPKIDVTERQVKRILPSSWQELIAVGPRTISKYHINQGEYLDDFITTKLTTEVAIDSGAGKWFLVDDEGWLHTLNKSESLEGGEDLSRYYVGDTRKGKAGKRRRAGSTRQRGKSSVAGKGPSGSTGKSSLVLETLGPVSKGASSAVAVLLDGKLIFVASDVGDAHRLCRIYSCRAVTVAHLGRTIGW</sequence>
<dbReference type="InterPro" id="IPR050358">
    <property type="entry name" value="RSE1/DDB1/CFT1"/>
</dbReference>
<name>A0A7J6SCD7_PEROL</name>
<evidence type="ECO:0000313" key="3">
    <source>
        <dbReference type="Proteomes" id="UP000574390"/>
    </source>
</evidence>
<feature type="region of interest" description="Disordered" evidence="1">
    <location>
        <begin position="374"/>
        <end position="405"/>
    </location>
</feature>